<evidence type="ECO:0000256" key="2">
    <source>
        <dbReference type="ARBA" id="ARBA00022448"/>
    </source>
</evidence>
<dbReference type="GO" id="GO:0009401">
    <property type="term" value="P:phosphoenolpyruvate-dependent sugar phosphotransferase system"/>
    <property type="evidence" value="ECO:0007669"/>
    <property type="project" value="UniProtKB-KW"/>
</dbReference>
<feature type="transmembrane region" description="Helical" evidence="9">
    <location>
        <begin position="91"/>
        <end position="114"/>
    </location>
</feature>
<keyword evidence="2" id="KW-0813">Transport</keyword>
<feature type="transmembrane region" description="Helical" evidence="9">
    <location>
        <begin position="206"/>
        <end position="235"/>
    </location>
</feature>
<gene>
    <name evidence="10" type="ORF">FEN17_09805</name>
</gene>
<dbReference type="OrthoDB" id="9795582at2"/>
<dbReference type="InterPro" id="IPR050303">
    <property type="entry name" value="GatZ_KbaZ_carbometab"/>
</dbReference>
<keyword evidence="5" id="KW-0598">Phosphotransferase system</keyword>
<feature type="transmembrane region" description="Helical" evidence="9">
    <location>
        <begin position="454"/>
        <end position="472"/>
    </location>
</feature>
<dbReference type="RefSeq" id="WP_138365075.1">
    <property type="nucleotide sequence ID" value="NZ_VCEJ01000002.1"/>
</dbReference>
<feature type="transmembrane region" description="Helical" evidence="9">
    <location>
        <begin position="174"/>
        <end position="194"/>
    </location>
</feature>
<comment type="caution">
    <text evidence="10">The sequence shown here is derived from an EMBL/GenBank/DDBJ whole genome shotgun (WGS) entry which is preliminary data.</text>
</comment>
<evidence type="ECO:0000256" key="6">
    <source>
        <dbReference type="ARBA" id="ARBA00022692"/>
    </source>
</evidence>
<dbReference type="GO" id="GO:0005886">
    <property type="term" value="C:plasma membrane"/>
    <property type="evidence" value="ECO:0007669"/>
    <property type="project" value="UniProtKB-SubCell"/>
</dbReference>
<comment type="subcellular location">
    <subcellularLocation>
        <location evidence="1">Cell membrane</location>
        <topology evidence="1">Multi-pass membrane protein</topology>
    </subcellularLocation>
</comment>
<keyword evidence="3" id="KW-1003">Cell membrane</keyword>
<reference evidence="10 11" key="1">
    <citation type="submission" date="2019-05" db="EMBL/GenBank/DDBJ databases">
        <authorList>
            <person name="Qu J.-H."/>
        </authorList>
    </citation>
    <scope>NUCLEOTIDE SEQUENCE [LARGE SCALE GENOMIC DNA]</scope>
    <source>
        <strain evidence="10 11">T17</strain>
    </source>
</reference>
<evidence type="ECO:0000256" key="8">
    <source>
        <dbReference type="ARBA" id="ARBA00023136"/>
    </source>
</evidence>
<keyword evidence="11" id="KW-1185">Reference proteome</keyword>
<evidence type="ECO:0000256" key="3">
    <source>
        <dbReference type="ARBA" id="ARBA00022475"/>
    </source>
</evidence>
<protein>
    <recommendedName>
        <fullName evidence="12">PTS mannose transporter subunit IID</fullName>
    </recommendedName>
</protein>
<dbReference type="InterPro" id="IPR004704">
    <property type="entry name" value="PTS_IID_man"/>
</dbReference>
<dbReference type="PANTHER" id="PTHR32502">
    <property type="entry name" value="N-ACETYLGALACTOSAMINE PERMEASE II COMPONENT-RELATED"/>
    <property type="match status" value="1"/>
</dbReference>
<keyword evidence="4" id="KW-0762">Sugar transport</keyword>
<accession>A0A5R9L5M4</accession>
<dbReference type="PANTHER" id="PTHR32502:SF23">
    <property type="entry name" value="TRANSPORT PROTEIN, PTS SYSTEM"/>
    <property type="match status" value="1"/>
</dbReference>
<evidence type="ECO:0000256" key="4">
    <source>
        <dbReference type="ARBA" id="ARBA00022597"/>
    </source>
</evidence>
<organism evidence="10 11">
    <name type="scientific">Dyadobacter luticola</name>
    <dbReference type="NCBI Taxonomy" id="1979387"/>
    <lineage>
        <taxon>Bacteria</taxon>
        <taxon>Pseudomonadati</taxon>
        <taxon>Bacteroidota</taxon>
        <taxon>Cytophagia</taxon>
        <taxon>Cytophagales</taxon>
        <taxon>Spirosomataceae</taxon>
        <taxon>Dyadobacter</taxon>
    </lineage>
</organism>
<dbReference type="Pfam" id="PF03609">
    <property type="entry name" value="EII-Sor"/>
    <property type="match status" value="1"/>
</dbReference>
<dbReference type="InterPro" id="IPR004700">
    <property type="entry name" value="PTS_IIC_man"/>
</dbReference>
<feature type="transmembrane region" description="Helical" evidence="9">
    <location>
        <begin position="516"/>
        <end position="535"/>
    </location>
</feature>
<feature type="transmembrane region" description="Helical" evidence="9">
    <location>
        <begin position="64"/>
        <end position="85"/>
    </location>
</feature>
<evidence type="ECO:0000256" key="1">
    <source>
        <dbReference type="ARBA" id="ARBA00004651"/>
    </source>
</evidence>
<keyword evidence="8 9" id="KW-0472">Membrane</keyword>
<name>A0A5R9L5M4_9BACT</name>
<evidence type="ECO:0000313" key="11">
    <source>
        <dbReference type="Proteomes" id="UP000306402"/>
    </source>
</evidence>
<dbReference type="Proteomes" id="UP000306402">
    <property type="component" value="Unassembled WGS sequence"/>
</dbReference>
<dbReference type="EMBL" id="VCEJ01000002">
    <property type="protein sequence ID" value="TLV03866.1"/>
    <property type="molecule type" value="Genomic_DNA"/>
</dbReference>
<sequence>METTTYVLLTLIAMFGHSEDFLGTTLLSRPLVLGPLVGLVLGDLQQGVVIGATLELIFMGNIKVGAAIPPDVITGGVLGTAFAIISGKGAAVALALAVPISILAEMIISGLFIFRPVLNKKFARYADDGDYKKVERLHILSGLLKPLLMGAVTLLALLLGSDAIRTFVETIPPWVHAGLGVAGNMLPALGFALLMNLMFNKTVAPYFFLGFILTSYLKLPMIAIGGLGVIIALIVTGMMHKEAPAVSDSDFDDFDDFDDEETAVLTPPAISVLTKKDIRSLFIRSMALEANFNFETWQNTGFAFSIIPVLKKLYKTRESMSKALKRHLQFFNTAPHGSTLIIGISAAMEEQNSREPDFDPESINSVKLGLMGPLAGVFDSFFWGTVKVIAAGVGTSLALNGNLLGPVLFLLIFNIPHLWLRYKLAFIGYEAGTRFLQELSKSNVMDKLKSGSSILGLTVVGAMPALLMSIKTPLKIGSSDAAVPVQGILDQIVPNILPLALTFLVYYFVRKNIKTTYLLIGLLLLGFVGSVLGLFN</sequence>
<evidence type="ECO:0000256" key="5">
    <source>
        <dbReference type="ARBA" id="ARBA00022683"/>
    </source>
</evidence>
<dbReference type="Pfam" id="PF03613">
    <property type="entry name" value="EIID-AGA"/>
    <property type="match status" value="1"/>
</dbReference>
<evidence type="ECO:0008006" key="12">
    <source>
        <dbReference type="Google" id="ProtNLM"/>
    </source>
</evidence>
<evidence type="ECO:0000313" key="10">
    <source>
        <dbReference type="EMBL" id="TLV03866.1"/>
    </source>
</evidence>
<keyword evidence="7 9" id="KW-1133">Transmembrane helix</keyword>
<dbReference type="AlphaFoldDB" id="A0A5R9L5M4"/>
<keyword evidence="6 9" id="KW-0812">Transmembrane</keyword>
<evidence type="ECO:0000256" key="9">
    <source>
        <dbReference type="SAM" id="Phobius"/>
    </source>
</evidence>
<feature type="transmembrane region" description="Helical" evidence="9">
    <location>
        <begin position="492"/>
        <end position="509"/>
    </location>
</feature>
<evidence type="ECO:0000256" key="7">
    <source>
        <dbReference type="ARBA" id="ARBA00022989"/>
    </source>
</evidence>
<dbReference type="PROSITE" id="PS51108">
    <property type="entry name" value="PTS_EIID"/>
    <property type="match status" value="1"/>
</dbReference>
<proteinExistence type="predicted"/>
<dbReference type="PROSITE" id="PS51106">
    <property type="entry name" value="PTS_EIIC_TYPE_4"/>
    <property type="match status" value="1"/>
</dbReference>
<feature type="transmembrane region" description="Helical" evidence="9">
    <location>
        <begin position="388"/>
        <end position="413"/>
    </location>
</feature>
<feature type="transmembrane region" description="Helical" evidence="9">
    <location>
        <begin position="146"/>
        <end position="168"/>
    </location>
</feature>